<evidence type="ECO:0000256" key="1">
    <source>
        <dbReference type="SAM" id="MobiDB-lite"/>
    </source>
</evidence>
<name>A0A2P2QRD8_RHIMU</name>
<accession>A0A2P2QRD8</accession>
<reference evidence="2" key="1">
    <citation type="submission" date="2018-02" db="EMBL/GenBank/DDBJ databases">
        <title>Rhizophora mucronata_Transcriptome.</title>
        <authorList>
            <person name="Meera S.P."/>
            <person name="Sreeshan A."/>
            <person name="Augustine A."/>
        </authorList>
    </citation>
    <scope>NUCLEOTIDE SEQUENCE</scope>
    <source>
        <tissue evidence="2">Leaf</tissue>
    </source>
</reference>
<organism evidence="2">
    <name type="scientific">Rhizophora mucronata</name>
    <name type="common">Asiatic mangrove</name>
    <dbReference type="NCBI Taxonomy" id="61149"/>
    <lineage>
        <taxon>Eukaryota</taxon>
        <taxon>Viridiplantae</taxon>
        <taxon>Streptophyta</taxon>
        <taxon>Embryophyta</taxon>
        <taxon>Tracheophyta</taxon>
        <taxon>Spermatophyta</taxon>
        <taxon>Magnoliopsida</taxon>
        <taxon>eudicotyledons</taxon>
        <taxon>Gunneridae</taxon>
        <taxon>Pentapetalae</taxon>
        <taxon>rosids</taxon>
        <taxon>fabids</taxon>
        <taxon>Malpighiales</taxon>
        <taxon>Rhizophoraceae</taxon>
        <taxon>Rhizophora</taxon>
    </lineage>
</organism>
<sequence length="64" mass="7131">MRRRDRLKTTQLPQVPGTCKRETARLEAGGGGDGRGAESTKRRRGDRRRPRSRHEGAREGSSTA</sequence>
<protein>
    <submittedName>
        <fullName evidence="2">Uncharacterized protein MANES_10G075200</fullName>
    </submittedName>
</protein>
<feature type="region of interest" description="Disordered" evidence="1">
    <location>
        <begin position="1"/>
        <end position="64"/>
    </location>
</feature>
<evidence type="ECO:0000313" key="2">
    <source>
        <dbReference type="EMBL" id="MBX69560.1"/>
    </source>
</evidence>
<dbReference type="AlphaFoldDB" id="A0A2P2QRD8"/>
<feature type="compositionally biased region" description="Basic residues" evidence="1">
    <location>
        <begin position="41"/>
        <end position="52"/>
    </location>
</feature>
<proteinExistence type="predicted"/>
<dbReference type="EMBL" id="GGEC01089076">
    <property type="protein sequence ID" value="MBX69560.1"/>
    <property type="molecule type" value="Transcribed_RNA"/>
</dbReference>